<protein>
    <submittedName>
        <fullName evidence="3">Amidohydrolase family protein</fullName>
    </submittedName>
</protein>
<dbReference type="GO" id="GO:0016787">
    <property type="term" value="F:hydrolase activity"/>
    <property type="evidence" value="ECO:0007669"/>
    <property type="project" value="UniProtKB-KW"/>
</dbReference>
<evidence type="ECO:0000313" key="3">
    <source>
        <dbReference type="EMBL" id="MYH62941.1"/>
    </source>
</evidence>
<accession>A0A6B1G4E6</accession>
<evidence type="ECO:0000259" key="2">
    <source>
        <dbReference type="Pfam" id="PF04909"/>
    </source>
</evidence>
<sequence length="287" mass="32307">MTERRRYVDTHVHFWDGSVIDYPWLAGAPAIAHPHLPADLERAREGVSLELAAIVFEEADCLPAHALREAQWVTELAQEEPRIQGIVASAPLQDGEGARPLLQALAELPLVKGIRRLIQDEPLGFCTAPDFVRGVQLLPEYGFSFDLCIYHPQMGDVLELVAQCPDVSFLLDHIGKPGIADGIMQPWKDQLRELASRPDIHCKLSGVTTEADHENWNRDELRPYIEHVLDCFGPDRVVFGSDWPVVDMAADYVTWFDIVQDSISHLSAADQQKIMHDNGARFYRLEV</sequence>
<feature type="domain" description="Amidohydrolase-related" evidence="2">
    <location>
        <begin position="8"/>
        <end position="285"/>
    </location>
</feature>
<comment type="similarity">
    <text evidence="1">Belongs to the metallo-dependent hydrolases superfamily.</text>
</comment>
<name>A0A6B1G4E6_9CHLR</name>
<dbReference type="Pfam" id="PF04909">
    <property type="entry name" value="Amidohydro_2"/>
    <property type="match status" value="1"/>
</dbReference>
<dbReference type="AlphaFoldDB" id="A0A6B1G4E6"/>
<dbReference type="EMBL" id="VYDA01000518">
    <property type="protein sequence ID" value="MYH62941.1"/>
    <property type="molecule type" value="Genomic_DNA"/>
</dbReference>
<gene>
    <name evidence="3" type="ORF">F4148_14690</name>
</gene>
<dbReference type="InterPro" id="IPR052350">
    <property type="entry name" value="Metallo-dep_Lactonases"/>
</dbReference>
<dbReference type="SUPFAM" id="SSF51556">
    <property type="entry name" value="Metallo-dependent hydrolases"/>
    <property type="match status" value="1"/>
</dbReference>
<organism evidence="3">
    <name type="scientific">Caldilineaceae bacterium SB0675_bin_29</name>
    <dbReference type="NCBI Taxonomy" id="2605266"/>
    <lineage>
        <taxon>Bacteria</taxon>
        <taxon>Bacillati</taxon>
        <taxon>Chloroflexota</taxon>
        <taxon>Caldilineae</taxon>
        <taxon>Caldilineales</taxon>
        <taxon>Caldilineaceae</taxon>
    </lineage>
</organism>
<comment type="caution">
    <text evidence="3">The sequence shown here is derived from an EMBL/GenBank/DDBJ whole genome shotgun (WGS) entry which is preliminary data.</text>
</comment>
<reference evidence="3" key="1">
    <citation type="submission" date="2019-09" db="EMBL/GenBank/DDBJ databases">
        <title>Characterisation of the sponge microbiome using genome-centric metagenomics.</title>
        <authorList>
            <person name="Engelberts J.P."/>
            <person name="Robbins S.J."/>
            <person name="De Goeij J.M."/>
            <person name="Aranda M."/>
            <person name="Bell S.C."/>
            <person name="Webster N.S."/>
        </authorList>
    </citation>
    <scope>NUCLEOTIDE SEQUENCE</scope>
    <source>
        <strain evidence="3">SB0675_bin_29</strain>
    </source>
</reference>
<dbReference type="PANTHER" id="PTHR43569:SF2">
    <property type="entry name" value="AMIDOHYDROLASE-RELATED DOMAIN-CONTAINING PROTEIN"/>
    <property type="match status" value="1"/>
</dbReference>
<dbReference type="Gene3D" id="3.20.20.140">
    <property type="entry name" value="Metal-dependent hydrolases"/>
    <property type="match status" value="1"/>
</dbReference>
<dbReference type="PANTHER" id="PTHR43569">
    <property type="entry name" value="AMIDOHYDROLASE"/>
    <property type="match status" value="1"/>
</dbReference>
<dbReference type="InterPro" id="IPR032466">
    <property type="entry name" value="Metal_Hydrolase"/>
</dbReference>
<evidence type="ECO:0000256" key="1">
    <source>
        <dbReference type="ARBA" id="ARBA00038310"/>
    </source>
</evidence>
<dbReference type="InterPro" id="IPR006680">
    <property type="entry name" value="Amidohydro-rel"/>
</dbReference>
<keyword evidence="3" id="KW-0378">Hydrolase</keyword>
<proteinExistence type="inferred from homology"/>